<evidence type="ECO:0000256" key="2">
    <source>
        <dbReference type="SAM" id="SignalP"/>
    </source>
</evidence>
<organism evidence="3 4">
    <name type="scientific">Shouchella hunanensis</name>
    <dbReference type="NCBI Taxonomy" id="766894"/>
    <lineage>
        <taxon>Bacteria</taxon>
        <taxon>Bacillati</taxon>
        <taxon>Bacillota</taxon>
        <taxon>Bacilli</taxon>
        <taxon>Bacillales</taxon>
        <taxon>Bacillaceae</taxon>
        <taxon>Shouchella</taxon>
    </lineage>
</organism>
<feature type="region of interest" description="Disordered" evidence="1">
    <location>
        <begin position="28"/>
        <end position="57"/>
    </location>
</feature>
<evidence type="ECO:0000313" key="3">
    <source>
        <dbReference type="EMBL" id="WDF04871.1"/>
    </source>
</evidence>
<protein>
    <recommendedName>
        <fullName evidence="5">Lipoprotein</fullName>
    </recommendedName>
</protein>
<evidence type="ECO:0000313" key="4">
    <source>
        <dbReference type="Proteomes" id="UP001215143"/>
    </source>
</evidence>
<keyword evidence="2" id="KW-0732">Signal</keyword>
<keyword evidence="4" id="KW-1185">Reference proteome</keyword>
<gene>
    <name evidence="3" type="ORF">PQ477_05260</name>
</gene>
<feature type="chain" id="PRO_5046055097" description="Lipoprotein" evidence="2">
    <location>
        <begin position="23"/>
        <end position="240"/>
    </location>
</feature>
<dbReference type="RefSeq" id="WP_274273086.1">
    <property type="nucleotide sequence ID" value="NZ_CP117834.1"/>
</dbReference>
<evidence type="ECO:0008006" key="5">
    <source>
        <dbReference type="Google" id="ProtNLM"/>
    </source>
</evidence>
<accession>A0ABY7WBK9</accession>
<reference evidence="3 4" key="1">
    <citation type="submission" date="2023-02" db="EMBL/GenBank/DDBJ databases">
        <authorList>
            <person name="Liu G."/>
        </authorList>
    </citation>
    <scope>NUCLEOTIDE SEQUENCE [LARGE SCALE GENOMIC DNA]</scope>
    <source>
        <strain evidence="3 4">DSM 23008</strain>
    </source>
</reference>
<proteinExistence type="predicted"/>
<dbReference type="EMBL" id="CP117834">
    <property type="protein sequence ID" value="WDF04871.1"/>
    <property type="molecule type" value="Genomic_DNA"/>
</dbReference>
<dbReference type="Proteomes" id="UP001215143">
    <property type="component" value="Chromosome"/>
</dbReference>
<dbReference type="PROSITE" id="PS51257">
    <property type="entry name" value="PROKAR_LIPOPROTEIN"/>
    <property type="match status" value="1"/>
</dbReference>
<feature type="signal peptide" evidence="2">
    <location>
        <begin position="1"/>
        <end position="22"/>
    </location>
</feature>
<name>A0ABY7WBK9_9BACI</name>
<sequence length="240" mass="27778">MNKWLRISTLCAVLLIVGCNTANNQQELEEEVNGEETQEDSSTEQMLEDDEAEQEGVGNEYDRLAVEHEFTKSFLVESDVEPGFHQMRGKLDGFEMLIPENAIIPSMLHAIENNAIETLIFTFNNHSEKKQYHVKLMYYSKYPEEVKQNYLNVFKDEVGFDGEYQYEEANDLEMYHESYEDDGDNGPVLKYFSYLFSKHRNQAISYEFIGVCQGGGECSLSLEEEAEMAEKLMYSIRLLD</sequence>
<evidence type="ECO:0000256" key="1">
    <source>
        <dbReference type="SAM" id="MobiDB-lite"/>
    </source>
</evidence>
<feature type="compositionally biased region" description="Acidic residues" evidence="1">
    <location>
        <begin position="28"/>
        <end position="54"/>
    </location>
</feature>